<name>A0A844XQY8_9SPHN</name>
<evidence type="ECO:0000313" key="2">
    <source>
        <dbReference type="EMBL" id="MXO47667.1"/>
    </source>
</evidence>
<dbReference type="PROSITE" id="PS51318">
    <property type="entry name" value="TAT"/>
    <property type="match status" value="1"/>
</dbReference>
<comment type="caution">
    <text evidence="2">The sequence shown here is derived from an EMBL/GenBank/DDBJ whole genome shotgun (WGS) entry which is preliminary data.</text>
</comment>
<proteinExistence type="predicted"/>
<accession>A0A844XQY8</accession>
<dbReference type="Pfam" id="PF07394">
    <property type="entry name" value="DUF1501"/>
    <property type="match status" value="1"/>
</dbReference>
<dbReference type="OrthoDB" id="9779968at2"/>
<dbReference type="EMBL" id="WTYC01000002">
    <property type="protein sequence ID" value="MXO47667.1"/>
    <property type="molecule type" value="Genomic_DNA"/>
</dbReference>
<organism evidence="2 3">
    <name type="scientific">Qipengyuania vulgaris</name>
    <dbReference type="NCBI Taxonomy" id="291985"/>
    <lineage>
        <taxon>Bacteria</taxon>
        <taxon>Pseudomonadati</taxon>
        <taxon>Pseudomonadota</taxon>
        <taxon>Alphaproteobacteria</taxon>
        <taxon>Sphingomonadales</taxon>
        <taxon>Erythrobacteraceae</taxon>
        <taxon>Qipengyuania</taxon>
    </lineage>
</organism>
<dbReference type="InterPro" id="IPR006311">
    <property type="entry name" value="TAT_signal"/>
</dbReference>
<evidence type="ECO:0000313" key="3">
    <source>
        <dbReference type="Proteomes" id="UP000448199"/>
    </source>
</evidence>
<keyword evidence="3" id="KW-1185">Reference proteome</keyword>
<dbReference type="PANTHER" id="PTHR43737">
    <property type="entry name" value="BLL7424 PROTEIN"/>
    <property type="match status" value="1"/>
</dbReference>
<protein>
    <submittedName>
        <fullName evidence="2">DUF1501 domain-containing protein</fullName>
    </submittedName>
</protein>
<dbReference type="InterPro" id="IPR010869">
    <property type="entry name" value="DUF1501"/>
</dbReference>
<dbReference type="Proteomes" id="UP000448199">
    <property type="component" value="Unassembled WGS sequence"/>
</dbReference>
<dbReference type="RefSeq" id="WP_160727225.1">
    <property type="nucleotide sequence ID" value="NZ_WTYC01000002.1"/>
</dbReference>
<feature type="chain" id="PRO_5032332416" evidence="1">
    <location>
        <begin position="28"/>
        <end position="382"/>
    </location>
</feature>
<keyword evidence="1" id="KW-0732">Signal</keyword>
<dbReference type="AlphaFoldDB" id="A0A844XQY8"/>
<reference evidence="2 3" key="1">
    <citation type="submission" date="2019-12" db="EMBL/GenBank/DDBJ databases">
        <title>Genomic-based taxomic classification of the family Erythrobacteraceae.</title>
        <authorList>
            <person name="Xu L."/>
        </authorList>
    </citation>
    <scope>NUCLEOTIDE SEQUENCE [LARGE SCALE GENOMIC DNA]</scope>
    <source>
        <strain evidence="2 3">DSM 17792</strain>
    </source>
</reference>
<evidence type="ECO:0000256" key="1">
    <source>
        <dbReference type="SAM" id="SignalP"/>
    </source>
</evidence>
<sequence length="382" mass="40642">MLTRRSMLAAGATGLAVASLGPTFAFAKTPGHKRLLVLVMRGAVDGLALAAPLGDPAFRQHRAKWLDTYADASKLDGMFSLHPQLGEIGKLYTQGDALIAHAVATDYRDRSHFDAQNMLETGGTQPYARRDGFLNRLVGMMAGEKMSAVALASALPLALRGKNPASTYAPSTLPQASEGLIDRLPDLYAGDEQLASLFQQAQAAEDIADASGMRNINRAKDAGTLAARMLSDPQGARIAMLDLPGWDSHAGQLRMLDKGFGQLDILMSAFRGGMGEVWNDTLVLAVTEFGRTVAINGTFGTDHGTASAALLMGGAVRGGRVVSDWPGLAQGQLYQGRDLRPTMSLEALIAGALGEHFALDSAKVMRELFPDRNERPVEQLIA</sequence>
<gene>
    <name evidence="2" type="ORF">GRI69_05315</name>
</gene>
<dbReference type="PANTHER" id="PTHR43737:SF1">
    <property type="entry name" value="DUF1501 DOMAIN-CONTAINING PROTEIN"/>
    <property type="match status" value="1"/>
</dbReference>
<feature type="signal peptide" evidence="1">
    <location>
        <begin position="1"/>
        <end position="27"/>
    </location>
</feature>